<evidence type="ECO:0000313" key="3">
    <source>
        <dbReference type="Proteomes" id="UP000266177"/>
    </source>
</evidence>
<evidence type="ECO:0000313" key="2">
    <source>
        <dbReference type="EMBL" id="RJG22565.1"/>
    </source>
</evidence>
<comment type="caution">
    <text evidence="2">The sequence shown here is derived from an EMBL/GenBank/DDBJ whole genome shotgun (WGS) entry which is preliminary data.</text>
</comment>
<proteinExistence type="predicted"/>
<dbReference type="OrthoDB" id="2665358at2"/>
<sequence>MSKESSVQAFAERKKTLESGLSEEARQLLDEMLHRMEALTRENERLRKSALAATRSRSGMSTKLKDALYE</sequence>
<evidence type="ECO:0000256" key="1">
    <source>
        <dbReference type="SAM" id="MobiDB-lite"/>
    </source>
</evidence>
<protein>
    <submittedName>
        <fullName evidence="2">Ni2+-binding GTPase</fullName>
    </submittedName>
</protein>
<gene>
    <name evidence="2" type="ORF">DQX05_16540</name>
</gene>
<name>A0A3A3GJX2_PANTH</name>
<dbReference type="EMBL" id="QYZD01000015">
    <property type="protein sequence ID" value="RJG22565.1"/>
    <property type="molecule type" value="Genomic_DNA"/>
</dbReference>
<dbReference type="Proteomes" id="UP000266177">
    <property type="component" value="Unassembled WGS sequence"/>
</dbReference>
<accession>A0A3A3GJX2</accession>
<organism evidence="2 3">
    <name type="scientific">Paenibacillus thiaminolyticus</name>
    <name type="common">Bacillus thiaminolyticus</name>
    <dbReference type="NCBI Taxonomy" id="49283"/>
    <lineage>
        <taxon>Bacteria</taxon>
        <taxon>Bacillati</taxon>
        <taxon>Bacillota</taxon>
        <taxon>Bacilli</taxon>
        <taxon>Bacillales</taxon>
        <taxon>Paenibacillaceae</taxon>
        <taxon>Paenibacillus</taxon>
    </lineage>
</organism>
<dbReference type="AlphaFoldDB" id="A0A3A3GJX2"/>
<reference evidence="2 3" key="1">
    <citation type="submission" date="2018-09" db="EMBL/GenBank/DDBJ databases">
        <title>Paenibacillus SK2017-BO5.</title>
        <authorList>
            <person name="Piskunova J.V."/>
            <person name="Dubiley S.A."/>
            <person name="Severinov K.V."/>
        </authorList>
    </citation>
    <scope>NUCLEOTIDE SEQUENCE [LARGE SCALE GENOMIC DNA]</scope>
    <source>
        <strain evidence="2 3">BO5</strain>
    </source>
</reference>
<feature type="region of interest" description="Disordered" evidence="1">
    <location>
        <begin position="50"/>
        <end position="70"/>
    </location>
</feature>
<dbReference type="RefSeq" id="WP_119794656.1">
    <property type="nucleotide sequence ID" value="NZ_QYZD01000015.1"/>
</dbReference>